<keyword evidence="3" id="KW-1133">Transmembrane helix</keyword>
<evidence type="ECO:0000256" key="1">
    <source>
        <dbReference type="ARBA" id="ARBA00012528"/>
    </source>
</evidence>
<evidence type="ECO:0000256" key="2">
    <source>
        <dbReference type="ARBA" id="ARBA00034247"/>
    </source>
</evidence>
<dbReference type="FunFam" id="3.30.70.270:FF:000001">
    <property type="entry name" value="Diguanylate cyclase domain protein"/>
    <property type="match status" value="1"/>
</dbReference>
<dbReference type="EC" id="2.7.7.65" evidence="1"/>
<accession>A0AAU8CN24</accession>
<dbReference type="SUPFAM" id="SSF55073">
    <property type="entry name" value="Nucleotide cyclase"/>
    <property type="match status" value="1"/>
</dbReference>
<keyword evidence="3" id="KW-0812">Transmembrane</keyword>
<keyword evidence="3" id="KW-0472">Membrane</keyword>
<dbReference type="InterPro" id="IPR000160">
    <property type="entry name" value="GGDEF_dom"/>
</dbReference>
<feature type="transmembrane region" description="Helical" evidence="3">
    <location>
        <begin position="16"/>
        <end position="34"/>
    </location>
</feature>
<dbReference type="InterPro" id="IPR043128">
    <property type="entry name" value="Rev_trsase/Diguanyl_cyclase"/>
</dbReference>
<keyword evidence="5" id="KW-0548">Nucleotidyltransferase</keyword>
<comment type="catalytic activity">
    <reaction evidence="2">
        <text>2 GTP = 3',3'-c-di-GMP + 2 diphosphate</text>
        <dbReference type="Rhea" id="RHEA:24898"/>
        <dbReference type="ChEBI" id="CHEBI:33019"/>
        <dbReference type="ChEBI" id="CHEBI:37565"/>
        <dbReference type="ChEBI" id="CHEBI:58805"/>
        <dbReference type="EC" id="2.7.7.65"/>
    </reaction>
</comment>
<dbReference type="PANTHER" id="PTHR45138:SF9">
    <property type="entry name" value="DIGUANYLATE CYCLASE DGCM-RELATED"/>
    <property type="match status" value="1"/>
</dbReference>
<feature type="domain" description="GGDEF" evidence="4">
    <location>
        <begin position="118"/>
        <end position="250"/>
    </location>
</feature>
<dbReference type="GO" id="GO:0005886">
    <property type="term" value="C:plasma membrane"/>
    <property type="evidence" value="ECO:0007669"/>
    <property type="project" value="TreeGrafter"/>
</dbReference>
<gene>
    <name evidence="5" type="ORF">ABVK50_22405</name>
</gene>
<dbReference type="AlphaFoldDB" id="A0AAU8CN24"/>
<sequence length="263" mass="28984">MVKQLMDFSAVGRGRVIVLSALGTLCCIAVAFGIDSYSFGTGTWRWGSQPLNNLIIPLLLAPPFFGYLLSKQRELAIAHRELMVVASTDPLTSCLNRRAFTAMVDRYLDRIAARKDGHSGALLVIDVDHFKTINDRFGHVCGDEALKAIAQAIRHALREFDIFGRIGGEEFSVFLPGVSPDRAGIVADRIRTEVLATELNLGEESCRLSVSVGGVTFDRETSFSELYRHADQRLYEAKRNGRNRVEIVHHGSSASPNAQVSVH</sequence>
<organism evidence="5">
    <name type="scientific">Mesorhizobium sp. WSM2240</name>
    <dbReference type="NCBI Taxonomy" id="3228851"/>
    <lineage>
        <taxon>Bacteria</taxon>
        <taxon>Pseudomonadati</taxon>
        <taxon>Pseudomonadota</taxon>
        <taxon>Alphaproteobacteria</taxon>
        <taxon>Hyphomicrobiales</taxon>
        <taxon>Phyllobacteriaceae</taxon>
        <taxon>Mesorhizobium</taxon>
    </lineage>
</organism>
<dbReference type="InterPro" id="IPR050469">
    <property type="entry name" value="Diguanylate_Cyclase"/>
</dbReference>
<dbReference type="PANTHER" id="PTHR45138">
    <property type="entry name" value="REGULATORY COMPONENTS OF SENSORY TRANSDUCTION SYSTEM"/>
    <property type="match status" value="1"/>
</dbReference>
<evidence type="ECO:0000313" key="5">
    <source>
        <dbReference type="EMBL" id="XCG47977.1"/>
    </source>
</evidence>
<proteinExistence type="predicted"/>
<dbReference type="PROSITE" id="PS50887">
    <property type="entry name" value="GGDEF"/>
    <property type="match status" value="1"/>
</dbReference>
<dbReference type="NCBIfam" id="TIGR00254">
    <property type="entry name" value="GGDEF"/>
    <property type="match status" value="1"/>
</dbReference>
<dbReference type="EMBL" id="CP159253">
    <property type="protein sequence ID" value="XCG47977.1"/>
    <property type="molecule type" value="Genomic_DNA"/>
</dbReference>
<dbReference type="InterPro" id="IPR029787">
    <property type="entry name" value="Nucleotide_cyclase"/>
</dbReference>
<dbReference type="Gene3D" id="3.30.70.270">
    <property type="match status" value="1"/>
</dbReference>
<dbReference type="GO" id="GO:0052621">
    <property type="term" value="F:diguanylate cyclase activity"/>
    <property type="evidence" value="ECO:0007669"/>
    <property type="project" value="UniProtKB-EC"/>
</dbReference>
<feature type="transmembrane region" description="Helical" evidence="3">
    <location>
        <begin position="54"/>
        <end position="70"/>
    </location>
</feature>
<dbReference type="RefSeq" id="WP_353644485.1">
    <property type="nucleotide sequence ID" value="NZ_CP159253.1"/>
</dbReference>
<dbReference type="GO" id="GO:1902201">
    <property type="term" value="P:negative regulation of bacterial-type flagellum-dependent cell motility"/>
    <property type="evidence" value="ECO:0007669"/>
    <property type="project" value="TreeGrafter"/>
</dbReference>
<dbReference type="SMART" id="SM00267">
    <property type="entry name" value="GGDEF"/>
    <property type="match status" value="1"/>
</dbReference>
<evidence type="ECO:0000256" key="3">
    <source>
        <dbReference type="SAM" id="Phobius"/>
    </source>
</evidence>
<protein>
    <recommendedName>
        <fullName evidence="1">diguanylate cyclase</fullName>
        <ecNumber evidence="1">2.7.7.65</ecNumber>
    </recommendedName>
</protein>
<name>A0AAU8CN24_9HYPH</name>
<dbReference type="GO" id="GO:0043709">
    <property type="term" value="P:cell adhesion involved in single-species biofilm formation"/>
    <property type="evidence" value="ECO:0007669"/>
    <property type="project" value="TreeGrafter"/>
</dbReference>
<dbReference type="CDD" id="cd01949">
    <property type="entry name" value="GGDEF"/>
    <property type="match status" value="1"/>
</dbReference>
<keyword evidence="5" id="KW-0808">Transferase</keyword>
<dbReference type="Pfam" id="PF00990">
    <property type="entry name" value="GGDEF"/>
    <property type="match status" value="1"/>
</dbReference>
<evidence type="ECO:0000259" key="4">
    <source>
        <dbReference type="PROSITE" id="PS50887"/>
    </source>
</evidence>
<reference evidence="5" key="1">
    <citation type="submission" date="2024-06" db="EMBL/GenBank/DDBJ databases">
        <title>Mesorhizobium karijinii sp. nov., a symbiont of the iconic Swainsona formosa from arid Australia.</title>
        <authorList>
            <person name="Hill Y.J."/>
            <person name="Watkin E.L.J."/>
            <person name="O'Hara G.W."/>
            <person name="Terpolilli J."/>
            <person name="Tye M.L."/>
            <person name="Kohlmeier M.G."/>
        </authorList>
    </citation>
    <scope>NUCLEOTIDE SEQUENCE</scope>
    <source>
        <strain evidence="5">WSM2240</strain>
    </source>
</reference>